<evidence type="ECO:0000256" key="4">
    <source>
        <dbReference type="ARBA" id="ARBA00022692"/>
    </source>
</evidence>
<dbReference type="EMBL" id="RBVX01000004">
    <property type="protein sequence ID" value="RSL34253.1"/>
    <property type="molecule type" value="Genomic_DNA"/>
</dbReference>
<dbReference type="Proteomes" id="UP000275076">
    <property type="component" value="Unassembled WGS sequence"/>
</dbReference>
<organism evidence="10 11">
    <name type="scientific">Salibacterium salarium</name>
    <dbReference type="NCBI Taxonomy" id="284579"/>
    <lineage>
        <taxon>Bacteria</taxon>
        <taxon>Bacillati</taxon>
        <taxon>Bacillota</taxon>
        <taxon>Bacilli</taxon>
        <taxon>Bacillales</taxon>
        <taxon>Bacillaceae</taxon>
    </lineage>
</organism>
<evidence type="ECO:0000313" key="10">
    <source>
        <dbReference type="EMBL" id="RSL34253.1"/>
    </source>
</evidence>
<dbReference type="InterPro" id="IPR006665">
    <property type="entry name" value="OmpA-like"/>
</dbReference>
<dbReference type="PROSITE" id="PS51123">
    <property type="entry name" value="OMPA_2"/>
    <property type="match status" value="1"/>
</dbReference>
<feature type="compositionally biased region" description="Acidic residues" evidence="8">
    <location>
        <begin position="75"/>
        <end position="95"/>
    </location>
</feature>
<dbReference type="Pfam" id="PF00691">
    <property type="entry name" value="OmpA"/>
    <property type="match status" value="1"/>
</dbReference>
<evidence type="ECO:0000256" key="2">
    <source>
        <dbReference type="ARBA" id="ARBA00008914"/>
    </source>
</evidence>
<dbReference type="Pfam" id="PF13677">
    <property type="entry name" value="MotB_plug"/>
    <property type="match status" value="1"/>
</dbReference>
<dbReference type="SUPFAM" id="SSF103088">
    <property type="entry name" value="OmpA-like"/>
    <property type="match status" value="1"/>
</dbReference>
<evidence type="ECO:0000256" key="6">
    <source>
        <dbReference type="ARBA" id="ARBA00023136"/>
    </source>
</evidence>
<keyword evidence="11" id="KW-1185">Reference proteome</keyword>
<proteinExistence type="inferred from homology"/>
<keyword evidence="6 7" id="KW-0472">Membrane</keyword>
<comment type="caution">
    <text evidence="10">The sequence shown here is derived from an EMBL/GenBank/DDBJ whole genome shotgun (WGS) entry which is preliminary data.</text>
</comment>
<dbReference type="OrthoDB" id="9815217at2"/>
<dbReference type="InterPro" id="IPR050330">
    <property type="entry name" value="Bact_OuterMem_StrucFunc"/>
</dbReference>
<evidence type="ECO:0000256" key="5">
    <source>
        <dbReference type="ARBA" id="ARBA00022989"/>
    </source>
</evidence>
<keyword evidence="3" id="KW-1003">Cell membrane</keyword>
<evidence type="ECO:0000256" key="8">
    <source>
        <dbReference type="SAM" id="MobiDB-lite"/>
    </source>
</evidence>
<evidence type="ECO:0000259" key="9">
    <source>
        <dbReference type="PROSITE" id="PS51123"/>
    </source>
</evidence>
<sequence length="257" mass="29306">MKRRGKDPEKGSPRWMTTFSDIILLVLVFFVMLFSMSVIDAKKFEAIAESFSERQILEKLPSMVEIEPGSQTSNEDSEASEMEEDEQEQEQSAEDAELDRLLQEVEEYLDENELNDQISATRDDRGVVLVLQEQLLFETAEAQILSDAEPFLNKVGSLLQTLPNIVKVEGHTDNRPITTFRYPSNWELSTARASSVIRYLTDNHSLVPNRFLATGYGETRPVAPNDTEENLRENRRVVIVISDPEYEEELKESAGEL</sequence>
<keyword evidence="5" id="KW-1133">Transmembrane helix</keyword>
<evidence type="ECO:0000256" key="1">
    <source>
        <dbReference type="ARBA" id="ARBA00004162"/>
    </source>
</evidence>
<keyword evidence="10" id="KW-0969">Cilium</keyword>
<dbReference type="PANTHER" id="PTHR30329:SF16">
    <property type="entry name" value="CHEMOTAXIS MOTB PROTEIN"/>
    <property type="match status" value="1"/>
</dbReference>
<keyword evidence="4" id="KW-0812">Transmembrane</keyword>
<evidence type="ECO:0000256" key="7">
    <source>
        <dbReference type="PROSITE-ProRule" id="PRU00473"/>
    </source>
</evidence>
<evidence type="ECO:0000313" key="11">
    <source>
        <dbReference type="Proteomes" id="UP000275076"/>
    </source>
</evidence>
<keyword evidence="10" id="KW-0282">Flagellum</keyword>
<dbReference type="GO" id="GO:0005886">
    <property type="term" value="C:plasma membrane"/>
    <property type="evidence" value="ECO:0007669"/>
    <property type="project" value="UniProtKB-SubCell"/>
</dbReference>
<name>A0A3R9P783_9BACI</name>
<comment type="subcellular location">
    <subcellularLocation>
        <location evidence="1">Cell membrane</location>
        <topology evidence="1">Single-pass membrane protein</topology>
    </subcellularLocation>
</comment>
<dbReference type="CDD" id="cd07185">
    <property type="entry name" value="OmpA_C-like"/>
    <property type="match status" value="1"/>
</dbReference>
<keyword evidence="10" id="KW-0966">Cell projection</keyword>
<dbReference type="Gene3D" id="3.30.1330.60">
    <property type="entry name" value="OmpA-like domain"/>
    <property type="match status" value="1"/>
</dbReference>
<gene>
    <name evidence="10" type="primary">motB</name>
    <name evidence="10" type="ORF">D7Z54_06765</name>
</gene>
<feature type="domain" description="OmpA-like" evidence="9">
    <location>
        <begin position="124"/>
        <end position="245"/>
    </location>
</feature>
<feature type="region of interest" description="Disordered" evidence="8">
    <location>
        <begin position="62"/>
        <end position="95"/>
    </location>
</feature>
<accession>A0A3R9P783</accession>
<protein>
    <submittedName>
        <fullName evidence="10">Flagellar motor protein MotB</fullName>
    </submittedName>
</protein>
<dbReference type="RefSeq" id="WP_125555075.1">
    <property type="nucleotide sequence ID" value="NZ_RBVX01000004.1"/>
</dbReference>
<comment type="similarity">
    <text evidence="2">Belongs to the MotB family.</text>
</comment>
<evidence type="ECO:0000256" key="3">
    <source>
        <dbReference type="ARBA" id="ARBA00022475"/>
    </source>
</evidence>
<dbReference type="AlphaFoldDB" id="A0A3R9P783"/>
<dbReference type="PANTHER" id="PTHR30329">
    <property type="entry name" value="STATOR ELEMENT OF FLAGELLAR MOTOR COMPLEX"/>
    <property type="match status" value="1"/>
</dbReference>
<dbReference type="NCBIfam" id="NF005382">
    <property type="entry name" value="PRK06925.1"/>
    <property type="match status" value="1"/>
</dbReference>
<reference evidence="10 11" key="1">
    <citation type="submission" date="2018-10" db="EMBL/GenBank/DDBJ databases">
        <title>Draft genome sequence of Bacillus salarius IM0101, isolated from a hypersaline soil in Inner Mongolia, China.</title>
        <authorList>
            <person name="Yamprayoonswat W."/>
            <person name="Boonvisut S."/>
            <person name="Jumpathong W."/>
            <person name="Sittihan S."/>
            <person name="Ruangsuj P."/>
            <person name="Wanthongcharoen S."/>
            <person name="Thongpramul N."/>
            <person name="Pimmason S."/>
            <person name="Yu B."/>
            <person name="Yasawong M."/>
        </authorList>
    </citation>
    <scope>NUCLEOTIDE SEQUENCE [LARGE SCALE GENOMIC DNA]</scope>
    <source>
        <strain evidence="10 11">IM0101</strain>
    </source>
</reference>
<dbReference type="InterPro" id="IPR036737">
    <property type="entry name" value="OmpA-like_sf"/>
</dbReference>
<dbReference type="InterPro" id="IPR025713">
    <property type="entry name" value="MotB-like_N_dom"/>
</dbReference>